<reference evidence="19 20" key="1">
    <citation type="journal article" date="2014" name="Genome Announc.">
        <title>Draft Genome Sequence of Petroleum Oil-Degrading Marine Bacterium Pseudomonas taeanensis Strain MS-3, Isolated from a Crude Oil-Contaminated Seashore.</title>
        <authorList>
            <person name="Lee S.Y."/>
            <person name="Kim S.H."/>
            <person name="Lee D.G."/>
            <person name="Shin S."/>
            <person name="Yun S.H."/>
            <person name="Choi C.W."/>
            <person name="Chung Y.H."/>
            <person name="Choi J.S."/>
            <person name="Kahng H.Y."/>
            <person name="Kim S.I."/>
        </authorList>
    </citation>
    <scope>NUCLEOTIDE SEQUENCE [LARGE SCALE GENOMIC DNA]</scope>
    <source>
        <strain evidence="19 20">MS-3</strain>
    </source>
</reference>
<dbReference type="GO" id="GO:0000049">
    <property type="term" value="F:tRNA binding"/>
    <property type="evidence" value="ECO:0007669"/>
    <property type="project" value="UniProtKB-KW"/>
</dbReference>
<feature type="compositionally biased region" description="Basic and acidic residues" evidence="17">
    <location>
        <begin position="925"/>
        <end position="945"/>
    </location>
</feature>
<protein>
    <recommendedName>
        <fullName evidence="16">Ribonuclease E</fullName>
        <shortName evidence="16">RNase E</shortName>
        <ecNumber evidence="16">3.1.26.12</ecNumber>
    </recommendedName>
</protein>
<evidence type="ECO:0000256" key="13">
    <source>
        <dbReference type="ARBA" id="ARBA00022842"/>
    </source>
</evidence>
<keyword evidence="20" id="KW-1185">Reference proteome</keyword>
<proteinExistence type="inferred from homology"/>
<comment type="function">
    <text evidence="16">Endoribonuclease that plays a central role in RNA processing and decay. Required for the maturation of 5S and 16S rRNAs and the majority of tRNAs. Also involved in the degradation of most mRNAs.</text>
</comment>
<feature type="compositionally biased region" description="Low complexity" evidence="17">
    <location>
        <begin position="897"/>
        <end position="919"/>
    </location>
</feature>
<dbReference type="Pfam" id="PF10150">
    <property type="entry name" value="RNase_E_G"/>
    <property type="match status" value="1"/>
</dbReference>
<comment type="subunit">
    <text evidence="16">Component of the RNA degradosome, which is a multiprotein complex involved in RNA processing and mRNA degradation. Within the RNA degradosome, RNase E assembles into a homotetramer formed by a dimer of dimers.</text>
</comment>
<dbReference type="HAMAP" id="MF_00970">
    <property type="entry name" value="RNase_E"/>
    <property type="match status" value="1"/>
</dbReference>
<evidence type="ECO:0000256" key="14">
    <source>
        <dbReference type="ARBA" id="ARBA00022884"/>
    </source>
</evidence>
<evidence type="ECO:0000256" key="7">
    <source>
        <dbReference type="ARBA" id="ARBA00022722"/>
    </source>
</evidence>
<comment type="cofactor">
    <cofactor evidence="16">
        <name>Zn(2+)</name>
        <dbReference type="ChEBI" id="CHEBI:29105"/>
    </cofactor>
    <text evidence="16">Binds 2 Zn(2+) ions per homotetramer.</text>
</comment>
<gene>
    <name evidence="16" type="primary">rne</name>
    <name evidence="19" type="ORF">TMS3_0122345</name>
</gene>
<dbReference type="Pfam" id="PF00575">
    <property type="entry name" value="S1"/>
    <property type="match status" value="1"/>
</dbReference>
<feature type="binding site" evidence="16">
    <location>
        <position position="404"/>
    </location>
    <ligand>
        <name>Zn(2+)</name>
        <dbReference type="ChEBI" id="CHEBI:29105"/>
        <note>ligand shared between dimeric partners</note>
    </ligand>
</feature>
<dbReference type="InterPro" id="IPR012340">
    <property type="entry name" value="NA-bd_OB-fold"/>
</dbReference>
<dbReference type="SUPFAM" id="SSF50249">
    <property type="entry name" value="Nucleic acid-binding proteins"/>
    <property type="match status" value="1"/>
</dbReference>
<dbReference type="EMBL" id="AWSQ01000009">
    <property type="protein sequence ID" value="KFX67949.1"/>
    <property type="molecule type" value="Genomic_DNA"/>
</dbReference>
<feature type="binding site" evidence="16">
    <location>
        <position position="343"/>
    </location>
    <ligand>
        <name>Mg(2+)</name>
        <dbReference type="ChEBI" id="CHEBI:18420"/>
        <note>catalytic</note>
    </ligand>
</feature>
<keyword evidence="13 16" id="KW-0460">Magnesium</keyword>
<dbReference type="Gene3D" id="2.40.50.140">
    <property type="entry name" value="Nucleic acid-binding proteins"/>
    <property type="match status" value="1"/>
</dbReference>
<dbReference type="GO" id="GO:0009898">
    <property type="term" value="C:cytoplasmic side of plasma membrane"/>
    <property type="evidence" value="ECO:0007669"/>
    <property type="project" value="UniProtKB-UniRule"/>
</dbReference>
<feature type="compositionally biased region" description="Acidic residues" evidence="17">
    <location>
        <begin position="726"/>
        <end position="745"/>
    </location>
</feature>
<evidence type="ECO:0000256" key="10">
    <source>
        <dbReference type="ARBA" id="ARBA00022759"/>
    </source>
</evidence>
<dbReference type="OrthoDB" id="9804278at2"/>
<evidence type="ECO:0000256" key="3">
    <source>
        <dbReference type="ARBA" id="ARBA00022490"/>
    </source>
</evidence>
<keyword evidence="9 16" id="KW-0699">rRNA-binding</keyword>
<dbReference type="InterPro" id="IPR004659">
    <property type="entry name" value="RNase_E/G"/>
</dbReference>
<dbReference type="Proteomes" id="UP000030063">
    <property type="component" value="Unassembled WGS sequence"/>
</dbReference>
<evidence type="ECO:0000256" key="17">
    <source>
        <dbReference type="SAM" id="MobiDB-lite"/>
    </source>
</evidence>
<dbReference type="CDD" id="cd04453">
    <property type="entry name" value="S1_RNase_E"/>
    <property type="match status" value="1"/>
</dbReference>
<evidence type="ECO:0000256" key="11">
    <source>
        <dbReference type="ARBA" id="ARBA00022801"/>
    </source>
</evidence>
<dbReference type="InterPro" id="IPR048583">
    <property type="entry name" value="RNase_E_G_thioredoxin-like"/>
</dbReference>
<feature type="compositionally biased region" description="Basic residues" evidence="17">
    <location>
        <begin position="750"/>
        <end position="763"/>
    </location>
</feature>
<dbReference type="GO" id="GO:0000287">
    <property type="term" value="F:magnesium ion binding"/>
    <property type="evidence" value="ECO:0007669"/>
    <property type="project" value="UniProtKB-UniRule"/>
</dbReference>
<keyword evidence="15 16" id="KW-0472">Membrane</keyword>
<evidence type="ECO:0000256" key="16">
    <source>
        <dbReference type="HAMAP-Rule" id="MF_00970"/>
    </source>
</evidence>
<feature type="region of interest" description="Disordered" evidence="17">
    <location>
        <begin position="525"/>
        <end position="552"/>
    </location>
</feature>
<dbReference type="GO" id="GO:0008995">
    <property type="term" value="F:ribonuclease E activity"/>
    <property type="evidence" value="ECO:0007669"/>
    <property type="project" value="UniProtKB-EC"/>
</dbReference>
<comment type="similarity">
    <text evidence="16">Belongs to the RNase E/G family. RNase E subfamily.</text>
</comment>
<dbReference type="GO" id="GO:0005737">
    <property type="term" value="C:cytoplasm"/>
    <property type="evidence" value="ECO:0007669"/>
    <property type="project" value="UniProtKB-SubCell"/>
</dbReference>
<accession>A0A0A1YH61</accession>
<dbReference type="GO" id="GO:0008033">
    <property type="term" value="P:tRNA processing"/>
    <property type="evidence" value="ECO:0007669"/>
    <property type="project" value="UniProtKB-UniRule"/>
</dbReference>
<evidence type="ECO:0000256" key="6">
    <source>
        <dbReference type="ARBA" id="ARBA00022694"/>
    </source>
</evidence>
<dbReference type="SMART" id="SM00316">
    <property type="entry name" value="S1"/>
    <property type="match status" value="1"/>
</dbReference>
<feature type="compositionally biased region" description="Basic and acidic residues" evidence="17">
    <location>
        <begin position="573"/>
        <end position="597"/>
    </location>
</feature>
<evidence type="ECO:0000313" key="20">
    <source>
        <dbReference type="Proteomes" id="UP000030063"/>
    </source>
</evidence>
<dbReference type="PANTHER" id="PTHR30001:SF1">
    <property type="entry name" value="RIBONUCLEASE E_G-LIKE PROTEIN, CHLOROPLASTIC"/>
    <property type="match status" value="1"/>
</dbReference>
<dbReference type="InterPro" id="IPR028878">
    <property type="entry name" value="RNase_E"/>
</dbReference>
<evidence type="ECO:0000313" key="19">
    <source>
        <dbReference type="EMBL" id="KFX67949.1"/>
    </source>
</evidence>
<dbReference type="Pfam" id="PF20833">
    <property type="entry name" value="RNase_E_G_Thio"/>
    <property type="match status" value="1"/>
</dbReference>
<feature type="domain" description="S1 motif" evidence="18">
    <location>
        <begin position="39"/>
        <end position="117"/>
    </location>
</feature>
<feature type="compositionally biased region" description="Low complexity" evidence="17">
    <location>
        <begin position="532"/>
        <end position="548"/>
    </location>
</feature>
<dbReference type="FunFam" id="2.40.50.140:FF:000040">
    <property type="entry name" value="Ribonuclease E"/>
    <property type="match status" value="1"/>
</dbReference>
<dbReference type="RefSeq" id="WP_025167414.1">
    <property type="nucleotide sequence ID" value="NZ_AWSQ01000009.1"/>
</dbReference>
<keyword evidence="7 16" id="KW-0540">Nuclease</keyword>
<keyword evidence="12 16" id="KW-0862">Zinc</keyword>
<evidence type="ECO:0000256" key="5">
    <source>
        <dbReference type="ARBA" id="ARBA00022552"/>
    </source>
</evidence>
<evidence type="ECO:0000256" key="15">
    <source>
        <dbReference type="ARBA" id="ARBA00023136"/>
    </source>
</evidence>
<dbReference type="InterPro" id="IPR003029">
    <property type="entry name" value="S1_domain"/>
</dbReference>
<dbReference type="STRING" id="1395571.TMS3_0122345"/>
<dbReference type="NCBIfam" id="NF008074">
    <property type="entry name" value="PRK10811.1"/>
    <property type="match status" value="1"/>
</dbReference>
<keyword evidence="3 16" id="KW-0963">Cytoplasm</keyword>
<dbReference type="GO" id="GO:0008270">
    <property type="term" value="F:zinc ion binding"/>
    <property type="evidence" value="ECO:0007669"/>
    <property type="project" value="UniProtKB-UniRule"/>
</dbReference>
<dbReference type="AlphaFoldDB" id="A0A0A1YH61"/>
<feature type="region of interest" description="Required for zinc-mediated homotetramerization and catalytic activity" evidence="16">
    <location>
        <begin position="401"/>
        <end position="404"/>
    </location>
</feature>
<sequence>MKRMLINATQPEELRVALVDGQRLYDLDIESGAREQKKANIYKGRITRVEPSLEAAFVDFGSERHGFLPLKEISREYFSKAPEGRVNIKDVLKEGQEVIVQVEKEERGNKGAALTTFISLAGRYLVLMPNNPRAGGISRRIEGEERNELREALNGLNAPVDMGLIVRTAGLGRSSEEMQWDLDYLLQLWGAIKEASLDRAAPFLIYQESNVIIRAIRDYLRQDIGEVLVDSVEAQQEALSFINQVMPQYASKIKLYEDSVPLFNRFQIESQIETAFQREVKLPSGGSIFIDPTEALVSIDINSARATKGSDIEETALQTNLEAAEEIARQLRLRDIGGLIVIDFIDMTPAKNQRAVEEKVRESLEADRARVQVGRISRFGLLEMSRQRLRPSLGESSGIVCPRCNGQGIIRDVESLSLAILRLIEEEALKDRTAEVRAQVPIPVAAFLLNEKRNSITKIELRTRARIVILPNDHLETPHFEVQRIRDDSPEAQTNQSSYEIATTEVEEVVETSATRTLVRQEAAIKTAPQRTAAPTPVEPASPVAAEPQKAATEPSLFKGLVKSLVSLFAGKEEEKPAPVVEKKASERPQRNDERRNGRQQNRSRGGRRDEERKPREERAPREERQPREERAPRAPREERQPRENVEVREPQEVRQARPPREPREGRDRKPREERQPRELRAPLDAPETASEEARAERPQREPRQPRPPREERQPRTEQAPKVEAEAEEALPNEEQLQDEEQDNTEGERPRRRSRGQRRRSNRRERQRDANGNLIESAEEGTESNSEASVLPAAAATAAAVTLASSADATAEPTVAEQTTEEAAEPVREAAAAEAVSNVSNETAEVTVDVKEAQVTEVETPTATEAPASQVNETAAEVEQAPAEIAHEAQAEASVDTTAAEPAEEAVTAAEVAPTVVTTGGRAPNDPREVRRRKREAERLAREAAEAPVPVQAEANAEEASEAQAEAVANPVAESQTADENSESAEPKAQAATETPANQAAESDSTATSEADAETEQQETERAVKPHA</sequence>
<feature type="binding site" evidence="16">
    <location>
        <position position="401"/>
    </location>
    <ligand>
        <name>Zn(2+)</name>
        <dbReference type="ChEBI" id="CHEBI:29105"/>
        <note>ligand shared between dimeric partners</note>
    </ligand>
</feature>
<evidence type="ECO:0000256" key="2">
    <source>
        <dbReference type="ARBA" id="ARBA00022475"/>
    </source>
</evidence>
<keyword evidence="2 16" id="KW-1003">Cell membrane</keyword>
<keyword evidence="4 16" id="KW-0997">Cell inner membrane</keyword>
<dbReference type="Gene3D" id="3.40.1260.20">
    <property type="entry name" value="Ribonuclease E, catalytic domain"/>
    <property type="match status" value="1"/>
</dbReference>
<dbReference type="eggNOG" id="COG1530">
    <property type="taxonomic scope" value="Bacteria"/>
</dbReference>
<keyword evidence="5 16" id="KW-0698">rRNA processing</keyword>
<keyword evidence="8 16" id="KW-0479">Metal-binding</keyword>
<comment type="cofactor">
    <cofactor evidence="16">
        <name>Mg(2+)</name>
        <dbReference type="ChEBI" id="CHEBI:18420"/>
    </cofactor>
    <text evidence="16">Binds 1 Mg(2+) ion per subunit.</text>
</comment>
<feature type="compositionally biased region" description="Low complexity" evidence="17">
    <location>
        <begin position="855"/>
        <end position="868"/>
    </location>
</feature>
<keyword evidence="14 16" id="KW-0694">RNA-binding</keyword>
<comment type="caution">
    <text evidence="19">The sequence shown here is derived from an EMBL/GenBank/DDBJ whole genome shotgun (WGS) entry which is preliminary data.</text>
</comment>
<evidence type="ECO:0000256" key="1">
    <source>
        <dbReference type="ARBA" id="ARBA00005663"/>
    </source>
</evidence>
<dbReference type="PROSITE" id="PS50126">
    <property type="entry name" value="S1"/>
    <property type="match status" value="1"/>
</dbReference>
<dbReference type="PANTHER" id="PTHR30001">
    <property type="entry name" value="RIBONUCLEASE"/>
    <property type="match status" value="1"/>
</dbReference>
<feature type="compositionally biased region" description="Low complexity" evidence="17">
    <location>
        <begin position="946"/>
        <end position="955"/>
    </location>
</feature>
<feature type="compositionally biased region" description="Low complexity" evidence="17">
    <location>
        <begin position="788"/>
        <end position="818"/>
    </location>
</feature>
<name>A0A0A1YH61_9PSED</name>
<comment type="catalytic activity">
    <reaction evidence="16">
        <text>Endonucleolytic cleavage of single-stranded RNA in A- and U-rich regions.</text>
        <dbReference type="EC" id="3.1.26.12"/>
    </reaction>
</comment>
<comment type="subcellular location">
    <subcellularLocation>
        <location evidence="16">Cytoplasm</location>
    </subcellularLocation>
    <subcellularLocation>
        <location evidence="16">Cell inner membrane</location>
        <topology evidence="16">Peripheral membrane protein</topology>
        <orientation evidence="16">Cytoplasmic side</orientation>
    </subcellularLocation>
</comment>
<keyword evidence="6 16" id="KW-0819">tRNA processing</keyword>
<evidence type="ECO:0000256" key="12">
    <source>
        <dbReference type="ARBA" id="ARBA00022833"/>
    </source>
</evidence>
<dbReference type="GO" id="GO:0006364">
    <property type="term" value="P:rRNA processing"/>
    <property type="evidence" value="ECO:0007669"/>
    <property type="project" value="UniProtKB-UniRule"/>
</dbReference>
<keyword evidence="11 16" id="KW-0378">Hydrolase</keyword>
<feature type="compositionally biased region" description="Low complexity" evidence="17">
    <location>
        <begin position="999"/>
        <end position="1010"/>
    </location>
</feature>
<evidence type="ECO:0000259" key="18">
    <source>
        <dbReference type="PROSITE" id="PS50126"/>
    </source>
</evidence>
<feature type="compositionally biased region" description="Basic and acidic residues" evidence="17">
    <location>
        <begin position="1019"/>
        <end position="1028"/>
    </location>
</feature>
<organism evidence="19 20">
    <name type="scientific">Pseudomonas taeanensis MS-3</name>
    <dbReference type="NCBI Taxonomy" id="1395571"/>
    <lineage>
        <taxon>Bacteria</taxon>
        <taxon>Pseudomonadati</taxon>
        <taxon>Pseudomonadota</taxon>
        <taxon>Gammaproteobacteria</taxon>
        <taxon>Pseudomonadales</taxon>
        <taxon>Pseudomonadaceae</taxon>
        <taxon>Pseudomonas</taxon>
    </lineage>
</organism>
<feature type="compositionally biased region" description="Basic and acidic residues" evidence="17">
    <location>
        <begin position="607"/>
        <end position="682"/>
    </location>
</feature>
<dbReference type="GO" id="GO:0019843">
    <property type="term" value="F:rRNA binding"/>
    <property type="evidence" value="ECO:0007669"/>
    <property type="project" value="UniProtKB-KW"/>
</dbReference>
<keyword evidence="16" id="KW-0820">tRNA-binding</keyword>
<keyword evidence="10 16" id="KW-0255">Endonuclease</keyword>
<dbReference type="GO" id="GO:0006402">
    <property type="term" value="P:mRNA catabolic process"/>
    <property type="evidence" value="ECO:0007669"/>
    <property type="project" value="UniProtKB-UniRule"/>
</dbReference>
<dbReference type="EC" id="3.1.26.12" evidence="16"/>
<comment type="similarity">
    <text evidence="1">Belongs to the RNase E/G family. RNase G subfamily.</text>
</comment>
<dbReference type="InterPro" id="IPR019307">
    <property type="entry name" value="RNA-bd_AU-1/RNase_E/G"/>
</dbReference>
<dbReference type="FunFam" id="3.40.1260.20:FF:000002">
    <property type="entry name" value="Ribonuclease E"/>
    <property type="match status" value="1"/>
</dbReference>
<evidence type="ECO:0000256" key="4">
    <source>
        <dbReference type="ARBA" id="ARBA00022519"/>
    </source>
</evidence>
<dbReference type="NCBIfam" id="TIGR00757">
    <property type="entry name" value="RNaseEG"/>
    <property type="match status" value="1"/>
</dbReference>
<evidence type="ECO:0000256" key="9">
    <source>
        <dbReference type="ARBA" id="ARBA00022730"/>
    </source>
</evidence>
<feature type="compositionally biased region" description="Basic and acidic residues" evidence="17">
    <location>
        <begin position="692"/>
        <end position="725"/>
    </location>
</feature>
<evidence type="ECO:0000256" key="8">
    <source>
        <dbReference type="ARBA" id="ARBA00022723"/>
    </source>
</evidence>
<feature type="binding site" evidence="16">
    <location>
        <position position="300"/>
    </location>
    <ligand>
        <name>Mg(2+)</name>
        <dbReference type="ChEBI" id="CHEBI:18420"/>
        <note>catalytic</note>
    </ligand>
</feature>
<feature type="region of interest" description="Disordered" evidence="17">
    <location>
        <begin position="573"/>
        <end position="1028"/>
    </location>
</feature>